<accession>A0ABY6ISR5</accession>
<dbReference type="PANTHER" id="PTHR43546:SF3">
    <property type="entry name" value="UPF0173 METAL-DEPENDENT HYDROLASE MJ1163"/>
    <property type="match status" value="1"/>
</dbReference>
<dbReference type="Proteomes" id="UP001163882">
    <property type="component" value="Chromosome"/>
</dbReference>
<organism evidence="1 2">
    <name type="scientific">Pelagibacterium flavum</name>
    <dbReference type="NCBI Taxonomy" id="2984530"/>
    <lineage>
        <taxon>Bacteria</taxon>
        <taxon>Pseudomonadati</taxon>
        <taxon>Pseudomonadota</taxon>
        <taxon>Alphaproteobacteria</taxon>
        <taxon>Hyphomicrobiales</taxon>
        <taxon>Devosiaceae</taxon>
        <taxon>Pelagibacterium</taxon>
    </lineage>
</organism>
<dbReference type="InterPro" id="IPR050114">
    <property type="entry name" value="UPF0173_UPF0282_UlaG_hydrolase"/>
</dbReference>
<dbReference type="SUPFAM" id="SSF56281">
    <property type="entry name" value="Metallo-hydrolase/oxidoreductase"/>
    <property type="match status" value="1"/>
</dbReference>
<gene>
    <name evidence="1" type="ORF">OF122_01390</name>
</gene>
<keyword evidence="2" id="KW-1185">Reference proteome</keyword>
<dbReference type="PANTHER" id="PTHR43546">
    <property type="entry name" value="UPF0173 METAL-DEPENDENT HYDROLASE MJ1163-RELATED"/>
    <property type="match status" value="1"/>
</dbReference>
<dbReference type="EMBL" id="CP107716">
    <property type="protein sequence ID" value="UYQ72474.1"/>
    <property type="molecule type" value="Genomic_DNA"/>
</dbReference>
<evidence type="ECO:0000313" key="2">
    <source>
        <dbReference type="Proteomes" id="UP001163882"/>
    </source>
</evidence>
<dbReference type="Pfam" id="PF13483">
    <property type="entry name" value="Lactamase_B_3"/>
    <property type="match status" value="1"/>
</dbReference>
<protein>
    <submittedName>
        <fullName evidence="1">MBL fold metallo-hydrolase</fullName>
    </submittedName>
</protein>
<sequence length="230" mass="26018">MKERDTYDTPAGPLVIAPIHHATFVMEWSGETIYCDPVGDPARFADFAAPTLIILTHHHGDHLELETLGAVIGEDTQIIAPRIVYDQLPEDMVVRTTLMANGETTEWHGITIRAVAMYNTTPDRQKYHEKGVGNGYLFDFSGTVVYLASDTEPTQEMDQLGKIDIAFFPMNLPYTMTPDQVLTCIEKTAPRYVYPFHYRFPFDKPGKEPSDLTALMPKGSNTEIVERDWY</sequence>
<reference evidence="1" key="1">
    <citation type="submission" date="2022-10" db="EMBL/GenBank/DDBJ databases">
        <title>YIM 151497 complete genome.</title>
        <authorList>
            <person name="Chen X."/>
        </authorList>
    </citation>
    <scope>NUCLEOTIDE SEQUENCE</scope>
    <source>
        <strain evidence="1">YIM 151497</strain>
    </source>
</reference>
<name>A0ABY6ISR5_9HYPH</name>
<proteinExistence type="predicted"/>
<evidence type="ECO:0000313" key="1">
    <source>
        <dbReference type="EMBL" id="UYQ72474.1"/>
    </source>
</evidence>
<dbReference type="InterPro" id="IPR036866">
    <property type="entry name" value="RibonucZ/Hydroxyglut_hydro"/>
</dbReference>
<dbReference type="Gene3D" id="3.60.15.10">
    <property type="entry name" value="Ribonuclease Z/Hydroxyacylglutathione hydrolase-like"/>
    <property type="match status" value="1"/>
</dbReference>
<dbReference type="RefSeq" id="WP_264226107.1">
    <property type="nucleotide sequence ID" value="NZ_CP107716.1"/>
</dbReference>